<dbReference type="Gene3D" id="2.30.30.110">
    <property type="match status" value="1"/>
</dbReference>
<accession>A0A2H0UAZ1</accession>
<sequence>MTDRRGDVVATLFPFADGVSAKKRPALICAGPWRVTSTIEVCWVVMITTTILKGWPGDLKVPDPTTAGLPVPSIIRTLKLACIDTRNITRTIGTLDKATLAAVQRNIQKRLRG</sequence>
<dbReference type="Proteomes" id="UP000231192">
    <property type="component" value="Unassembled WGS sequence"/>
</dbReference>
<proteinExistence type="predicted"/>
<organism evidence="1 2">
    <name type="scientific">Candidatus Kaiserbacteria bacterium CG10_big_fil_rev_8_21_14_0_10_51_14</name>
    <dbReference type="NCBI Taxonomy" id="1974610"/>
    <lineage>
        <taxon>Bacteria</taxon>
        <taxon>Candidatus Kaiseribacteriota</taxon>
    </lineage>
</organism>
<name>A0A2H0UAZ1_9BACT</name>
<dbReference type="Pfam" id="PF02452">
    <property type="entry name" value="PemK_toxin"/>
    <property type="match status" value="1"/>
</dbReference>
<dbReference type="InterPro" id="IPR011067">
    <property type="entry name" value="Plasmid_toxin/cell-grow_inhib"/>
</dbReference>
<dbReference type="InterPro" id="IPR003477">
    <property type="entry name" value="PemK-like"/>
</dbReference>
<reference evidence="2" key="1">
    <citation type="submission" date="2017-09" db="EMBL/GenBank/DDBJ databases">
        <title>Depth-based differentiation of microbial function through sediment-hosted aquifers and enrichment of novel symbionts in the deep terrestrial subsurface.</title>
        <authorList>
            <person name="Probst A.J."/>
            <person name="Ladd B."/>
            <person name="Jarett J.K."/>
            <person name="Geller-Mcgrath D.E."/>
            <person name="Sieber C.M.K."/>
            <person name="Emerson J.B."/>
            <person name="Anantharaman K."/>
            <person name="Thomas B.C."/>
            <person name="Malmstrom R."/>
            <person name="Stieglmeier M."/>
            <person name="Klingl A."/>
            <person name="Woyke T."/>
            <person name="Ryan C.M."/>
            <person name="Banfield J.F."/>
        </authorList>
    </citation>
    <scope>NUCLEOTIDE SEQUENCE [LARGE SCALE GENOMIC DNA]</scope>
</reference>
<gene>
    <name evidence="1" type="ORF">COU18_02635</name>
</gene>
<dbReference type="EMBL" id="PFBK01000008">
    <property type="protein sequence ID" value="PIR83557.1"/>
    <property type="molecule type" value="Genomic_DNA"/>
</dbReference>
<comment type="caution">
    <text evidence="1">The sequence shown here is derived from an EMBL/GenBank/DDBJ whole genome shotgun (WGS) entry which is preliminary data.</text>
</comment>
<protein>
    <submittedName>
        <fullName evidence="1">Growth inhibitor PemK</fullName>
    </submittedName>
</protein>
<dbReference type="AlphaFoldDB" id="A0A2H0UAZ1"/>
<evidence type="ECO:0000313" key="2">
    <source>
        <dbReference type="Proteomes" id="UP000231192"/>
    </source>
</evidence>
<evidence type="ECO:0000313" key="1">
    <source>
        <dbReference type="EMBL" id="PIR83557.1"/>
    </source>
</evidence>
<dbReference type="SUPFAM" id="SSF50118">
    <property type="entry name" value="Cell growth inhibitor/plasmid maintenance toxic component"/>
    <property type="match status" value="1"/>
</dbReference>
<dbReference type="GO" id="GO:0003677">
    <property type="term" value="F:DNA binding"/>
    <property type="evidence" value="ECO:0007669"/>
    <property type="project" value="InterPro"/>
</dbReference>